<keyword evidence="3" id="KW-1185">Reference proteome</keyword>
<protein>
    <submittedName>
        <fullName evidence="2">Uncharacterized protein</fullName>
    </submittedName>
</protein>
<evidence type="ECO:0000256" key="1">
    <source>
        <dbReference type="SAM" id="MobiDB-lite"/>
    </source>
</evidence>
<feature type="region of interest" description="Disordered" evidence="1">
    <location>
        <begin position="288"/>
        <end position="328"/>
    </location>
</feature>
<dbReference type="AlphaFoldDB" id="A0A813E7R4"/>
<reference evidence="2" key="1">
    <citation type="submission" date="2021-02" db="EMBL/GenBank/DDBJ databases">
        <authorList>
            <person name="Dougan E. K."/>
            <person name="Rhodes N."/>
            <person name="Thang M."/>
            <person name="Chan C."/>
        </authorList>
    </citation>
    <scope>NUCLEOTIDE SEQUENCE</scope>
</reference>
<organism evidence="2 3">
    <name type="scientific">Polarella glacialis</name>
    <name type="common">Dinoflagellate</name>
    <dbReference type="NCBI Taxonomy" id="89957"/>
    <lineage>
        <taxon>Eukaryota</taxon>
        <taxon>Sar</taxon>
        <taxon>Alveolata</taxon>
        <taxon>Dinophyceae</taxon>
        <taxon>Suessiales</taxon>
        <taxon>Suessiaceae</taxon>
        <taxon>Polarella</taxon>
    </lineage>
</organism>
<dbReference type="EMBL" id="CAJNNV010008665">
    <property type="protein sequence ID" value="CAE8596519.1"/>
    <property type="molecule type" value="Genomic_DNA"/>
</dbReference>
<sequence>MVDMLRSRILRLPAAWHCMPGGYELHTRKDQHHFKWRLLAELKSYRFKQEQAKKRTTLHVGVLGPCSSFCRDAARGHGSVPSRIMPGLVLEFNSRGLLVTGLTYSLRELLKAEGGRWDALLKGWIFPFEGKQPETKHPLNTWHGFLGFCHRMFLARKLLQSLRTGSDGKDVPSIQDNAKVVLTLGACARGLIVTGESFPVKATLKNEGGTWDAKLKGWIFEDQGKAELVKVLRSNPDVGKIEEKFLQGNVAAAKNSVVAWEGGGKGKAEIASPLLSIRLRGKQAASKSQKVVEAGQHVRRTEHRADGSTAETRVDRQQRKTSCKETGTHLQTDSVTRIWALEIPNLNIRHIV</sequence>
<accession>A0A813E7R4</accession>
<gene>
    <name evidence="2" type="ORF">PGLA1383_LOCUS14982</name>
</gene>
<dbReference type="Proteomes" id="UP000654075">
    <property type="component" value="Unassembled WGS sequence"/>
</dbReference>
<evidence type="ECO:0000313" key="3">
    <source>
        <dbReference type="Proteomes" id="UP000654075"/>
    </source>
</evidence>
<evidence type="ECO:0000313" key="2">
    <source>
        <dbReference type="EMBL" id="CAE8596519.1"/>
    </source>
</evidence>
<name>A0A813E7R4_POLGL</name>
<proteinExistence type="predicted"/>
<comment type="caution">
    <text evidence="2">The sequence shown here is derived from an EMBL/GenBank/DDBJ whole genome shotgun (WGS) entry which is preliminary data.</text>
</comment>
<feature type="compositionally biased region" description="Basic and acidic residues" evidence="1">
    <location>
        <begin position="312"/>
        <end position="327"/>
    </location>
</feature>
<feature type="non-terminal residue" evidence="2">
    <location>
        <position position="352"/>
    </location>
</feature>